<gene>
    <name evidence="1" type="ORF">CDAR_66911</name>
</gene>
<evidence type="ECO:0000313" key="1">
    <source>
        <dbReference type="EMBL" id="GIY13294.1"/>
    </source>
</evidence>
<accession>A0AAV4QVJ9</accession>
<dbReference type="EMBL" id="BPLQ01005209">
    <property type="protein sequence ID" value="GIY13294.1"/>
    <property type="molecule type" value="Genomic_DNA"/>
</dbReference>
<comment type="caution">
    <text evidence="1">The sequence shown here is derived from an EMBL/GenBank/DDBJ whole genome shotgun (WGS) entry which is preliminary data.</text>
</comment>
<evidence type="ECO:0000313" key="2">
    <source>
        <dbReference type="Proteomes" id="UP001054837"/>
    </source>
</evidence>
<sequence>MSEFMNQKESRVERVDDKCRFIYQKTFQDDEIEPELRIAIYLPQRQKYLEILARLGKDTLPGTGVGDVDLAYVPFQLLLIQSKNMM</sequence>
<reference evidence="1 2" key="1">
    <citation type="submission" date="2021-06" db="EMBL/GenBank/DDBJ databases">
        <title>Caerostris darwini draft genome.</title>
        <authorList>
            <person name="Kono N."/>
            <person name="Arakawa K."/>
        </authorList>
    </citation>
    <scope>NUCLEOTIDE SEQUENCE [LARGE SCALE GENOMIC DNA]</scope>
</reference>
<keyword evidence="2" id="KW-1185">Reference proteome</keyword>
<dbReference type="AlphaFoldDB" id="A0AAV4QVJ9"/>
<protein>
    <submittedName>
        <fullName evidence="1">Uncharacterized protein</fullName>
    </submittedName>
</protein>
<name>A0AAV4QVJ9_9ARAC</name>
<proteinExistence type="predicted"/>
<organism evidence="1 2">
    <name type="scientific">Caerostris darwini</name>
    <dbReference type="NCBI Taxonomy" id="1538125"/>
    <lineage>
        <taxon>Eukaryota</taxon>
        <taxon>Metazoa</taxon>
        <taxon>Ecdysozoa</taxon>
        <taxon>Arthropoda</taxon>
        <taxon>Chelicerata</taxon>
        <taxon>Arachnida</taxon>
        <taxon>Araneae</taxon>
        <taxon>Araneomorphae</taxon>
        <taxon>Entelegynae</taxon>
        <taxon>Araneoidea</taxon>
        <taxon>Araneidae</taxon>
        <taxon>Caerostris</taxon>
    </lineage>
</organism>
<dbReference type="Proteomes" id="UP001054837">
    <property type="component" value="Unassembled WGS sequence"/>
</dbReference>